<feature type="coiled-coil region" evidence="2">
    <location>
        <begin position="1469"/>
        <end position="1592"/>
    </location>
</feature>
<sequence>MHLKKLTIKGYKTYRDLTTIVDLHAGVNVFVGLNGSGKSNIFSAIRFALGGDGVTKEQQRRALLHESGGQQASSAFVEVTFDNSDGRIPVDKAEVVLRRTITITTDVYEWNGKEVAKAEVDSWLEGAGISNKLNTYCIVENGKVTALTQMSDAKRLDLLKEVSGAHVYDVRRAESLAVLETTRKKREHIAEVMNDIRGKLDRLDEEQQELQEARALTREKVAIESVIADREKRQYRERIKELERQASEVLADLRGERGVMTDMSAELGREKSAVEELMKELNDTSGRLTTLSKPREKLSREHAGLAGASEGLEHAAEQSTLTGPRRDSILAETIGTGEIEELRGRLEGAKEELNDVTISLEAKRAEVQGVEDEQDSLRSELAVMNGKREKLATKKGSGPSYASVEERNEYLSQKVESKSKRLEEVEGVLEKQTAQIGEDQQEIDHVTAEIARLEAESEAYSRQDSMADIEATERDITDTQNKIREKTKAIAGLREQESILSKERQELLEAVWRTAPPAVREGYTWLMESGIDGIHGLLIEHVDILEQYRLCAEATGGLSLFNVLVENDEVGEECLNFIREKQAKIGKPLRITLTPLEQPIVFKVRAIINDVDYPRGELPDILPLIDVIESPDWARCAVEQVWRKHVLIPDLEIGSKLADFHLDGVTESGDTITCRGLMKGGYIDPGRYTRLRNWWDTADPIGTKCSSNPRYRAEDLEEDLRKVGDAIVEAEGEVRQLRTTETELEQHLVDLRFTAQTRFNAESARVRQTNECREALHGLRNSLEIASKLNREYEAEKKQLKLDIAAIKAEIKTKKLPPGALTAAEAQQLENVEAEIKEREERMAQIAEGAAELADAIARLRARESFLSATRIPSLQDQLKGLELSHTDAAMSRRERERRQQWLAGELAEIEQELAICEERRAELEESTASKSKSVEGMEEEITESERAILKLTETYDEKKNEIADYEERFKIADAKLDEIVTGLSGNAERIEDETRKIGQGVTIRELQRRVLECKAELEKYPLGLRATIYSRAIMQGMFDVQYKELMRGQDEMDQGQVAIDELITKLDGEKDNNIIKSFAQINEHFAATFRELVPTGAAKMKLLKRDPGLEDEREDDEEEHELGAAATVDEKGVAPGSDEVTKDIIEDTLPELGKSCNPSKGIFRTAPELSQGLVTPAIPSSARVLLAYAGVSVEVNYSSSAGHMRKMHELSGSQKSAVAVALLFAVLRSEQPPLYLLDEIDSALDAQYREAFARLISSVTNPNPLGHRPPPPAQVICSTFRPEICRIADRCYEKLTIKGYKTYRDLTTIVDLHAGVNVFVGLNGSGKSNIYSAIRFVLGGERIASEQQRRSLLHQSHGRQASSAYVELTLNNADGRIPIDKAEVTLRRTITLKTDVYHWDGKQATKSEVNSWLEAAGVSTKSRTYYVVEQGKVTSLALISDAKRLDLLKEVSGTRVYDLRREESLAVIEKTKKKREQTSEIIEEIREKLDQLDRDRTELREFEHTVREKTALEIVIADRERKQCGERIKELENEVDMDLTAVRRTFLPQAKEVQREFAEESAVLADMTRELEEEKAKLDTVNEEVKGYSSRGSIMNQRFALVEKLSLVSVLSKDRNGLSIEHAELSAGYQMREGGEIASYGEVDGLRNELETTRREAECLTEELEHEREALAVNEGRLRELHADVDELNRSREKFVIRDGPKSATFSQPEDTLTHKLEVRERRYEEVREIAKQQKHNVDAQENEYSIIVRKIEEKEAESEVVNENSARLKREVEDVSAEILGVSERLRQTNRVLSSVGKNLTELRKEKQDLLDTFWQASPPGTREGYAAIMEANLPGVHGLLLEHISVPEEYRLAVEVTAGPQLFNILVDDGEVMGRCMELLKRKQAESGKSFRATFMSLEEAKERDSSQNPPGSVADSLPLADVIESPDWVRCVVQRVWERFILVTGATEGPAGHEFSTVTREGDIFSRNGLLEGGFFDSRRCTRLEEWERVSRVKHEVKLLEDRLENVTANLLTERSAEKNLKRRLLNIRVNLQRNLRAEAVKGRQLSELRDARQRSSDSIYLAARLSREYDAEQKSLELEIAAIEAERKSPVTDTGELTEADGVQLENLVEELAKKRQEVSENSQKVAERRAAIGKLRSRLTLLIDGRLSPLEEQLRAAILATTEEQQDDLEKERSIRWLAGELTEIEQELALASERLSELRELQSSKSSCVEGMEAEAADLEASVASLKGAYDEKTNEIKVYEERRALADTKLDDIIAHQPDVDNLDDVIREMTDDTPQLRKRLLKCAKAVSRFASVNNKAAEQFGEFNGQYEDLLQKQREMDEGQAAIDDLIRSLDAEKKDNIVKSFAQINENFSETFSALVPDGSAKMKLLRRGHSEEDGEDSDDTTSSMTDEEYVGVALEVTFSRSRSRMKRMYELSGGQKTVVAVALLFAMQKTEQPPFYLFDEIDAALDPQYREAVARLVASVANPESGAPAQVICTTFHSELCQVADRHYRVSINDCSSSVAVINGGCQHLL</sequence>
<dbReference type="InterPro" id="IPR010935">
    <property type="entry name" value="SMC_hinge"/>
</dbReference>
<evidence type="ECO:0000259" key="4">
    <source>
        <dbReference type="SMART" id="SM00968"/>
    </source>
</evidence>
<evidence type="ECO:0000256" key="1">
    <source>
        <dbReference type="ARBA" id="ARBA00023054"/>
    </source>
</evidence>
<dbReference type="Gene3D" id="3.30.70.1620">
    <property type="match status" value="1"/>
</dbReference>
<comment type="caution">
    <text evidence="5">The sequence shown here is derived from an EMBL/GenBank/DDBJ whole genome shotgun (WGS) entry which is preliminary data.</text>
</comment>
<feature type="coiled-coil region" evidence="2">
    <location>
        <begin position="713"/>
        <end position="747"/>
    </location>
</feature>
<feature type="region of interest" description="Disordered" evidence="3">
    <location>
        <begin position="287"/>
        <end position="323"/>
    </location>
</feature>
<feature type="domain" description="SMC hinge" evidence="4">
    <location>
        <begin position="1837"/>
        <end position="1957"/>
    </location>
</feature>
<feature type="domain" description="SMC hinge" evidence="4">
    <location>
        <begin position="532"/>
        <end position="658"/>
    </location>
</feature>
<dbReference type="InterPro" id="IPR003395">
    <property type="entry name" value="RecF/RecN/SMC_N"/>
</dbReference>
<feature type="compositionally biased region" description="Acidic residues" evidence="3">
    <location>
        <begin position="1112"/>
        <end position="1121"/>
    </location>
</feature>
<dbReference type="Pfam" id="PF06470">
    <property type="entry name" value="SMC_hinge"/>
    <property type="match status" value="2"/>
</dbReference>
<feature type="coiled-coil region" evidence="2">
    <location>
        <begin position="776"/>
        <end position="849"/>
    </location>
</feature>
<dbReference type="GO" id="GO:0051276">
    <property type="term" value="P:chromosome organization"/>
    <property type="evidence" value="ECO:0007669"/>
    <property type="project" value="InterPro"/>
</dbReference>
<dbReference type="EMBL" id="JABAHT010000141">
    <property type="protein sequence ID" value="KAF4663472.1"/>
    <property type="molecule type" value="Genomic_DNA"/>
</dbReference>
<feature type="compositionally biased region" description="Acidic residues" evidence="3">
    <location>
        <begin position="2385"/>
        <end position="2398"/>
    </location>
</feature>
<dbReference type="Gene3D" id="1.20.1060.20">
    <property type="match status" value="2"/>
</dbReference>
<feature type="coiled-coil region" evidence="2">
    <location>
        <begin position="339"/>
        <end position="380"/>
    </location>
</feature>
<reference evidence="5 6" key="1">
    <citation type="submission" date="2020-04" db="EMBL/GenBank/DDBJ databases">
        <title>Perkinsus olseni comparative genomics.</title>
        <authorList>
            <person name="Bogema D.R."/>
        </authorList>
    </citation>
    <scope>NUCLEOTIDE SEQUENCE [LARGE SCALE GENOMIC DNA]</scope>
    <source>
        <strain evidence="5">ATCC PRA-179</strain>
    </source>
</reference>
<feature type="coiled-coil region" evidence="2">
    <location>
        <begin position="189"/>
        <end position="284"/>
    </location>
</feature>
<dbReference type="SUPFAM" id="SSF75553">
    <property type="entry name" value="Smc hinge domain"/>
    <property type="match status" value="2"/>
</dbReference>
<organism evidence="5 6">
    <name type="scientific">Perkinsus olseni</name>
    <name type="common">Perkinsus atlanticus</name>
    <dbReference type="NCBI Taxonomy" id="32597"/>
    <lineage>
        <taxon>Eukaryota</taxon>
        <taxon>Sar</taxon>
        <taxon>Alveolata</taxon>
        <taxon>Perkinsozoa</taxon>
        <taxon>Perkinsea</taxon>
        <taxon>Perkinsida</taxon>
        <taxon>Perkinsidae</taxon>
        <taxon>Perkinsus</taxon>
    </lineage>
</organism>
<feature type="coiled-coil region" evidence="2">
    <location>
        <begin position="2188"/>
        <end position="2257"/>
    </location>
</feature>
<dbReference type="PANTHER" id="PTHR43977">
    <property type="entry name" value="STRUCTURAL MAINTENANCE OF CHROMOSOMES PROTEIN 3"/>
    <property type="match status" value="1"/>
</dbReference>
<evidence type="ECO:0000313" key="6">
    <source>
        <dbReference type="Proteomes" id="UP000570595"/>
    </source>
</evidence>
<feature type="region of interest" description="Disordered" evidence="3">
    <location>
        <begin position="1106"/>
        <end position="1126"/>
    </location>
</feature>
<dbReference type="GO" id="GO:0005694">
    <property type="term" value="C:chromosome"/>
    <property type="evidence" value="ECO:0007669"/>
    <property type="project" value="InterPro"/>
</dbReference>
<accession>A0A7J6LVX7</accession>
<dbReference type="Gene3D" id="3.40.50.300">
    <property type="entry name" value="P-loop containing nucleotide triphosphate hydrolases"/>
    <property type="match status" value="4"/>
</dbReference>
<keyword evidence="1 2" id="KW-0175">Coiled coil</keyword>
<dbReference type="InterPro" id="IPR036277">
    <property type="entry name" value="SMC_hinge_sf"/>
</dbReference>
<evidence type="ECO:0000256" key="3">
    <source>
        <dbReference type="SAM" id="MobiDB-lite"/>
    </source>
</evidence>
<evidence type="ECO:0000256" key="2">
    <source>
        <dbReference type="SAM" id="Coils"/>
    </source>
</evidence>
<feature type="region of interest" description="Disordered" evidence="3">
    <location>
        <begin position="2379"/>
        <end position="2398"/>
    </location>
</feature>
<dbReference type="GO" id="GO:0005524">
    <property type="term" value="F:ATP binding"/>
    <property type="evidence" value="ECO:0007669"/>
    <property type="project" value="InterPro"/>
</dbReference>
<feature type="coiled-coil region" evidence="2">
    <location>
        <begin position="415"/>
        <end position="510"/>
    </location>
</feature>
<dbReference type="SMART" id="SM00968">
    <property type="entry name" value="SMC_hinge"/>
    <property type="match status" value="2"/>
</dbReference>
<feature type="coiled-coil region" evidence="2">
    <location>
        <begin position="1725"/>
        <end position="1780"/>
    </location>
</feature>
<feature type="coiled-coil region" evidence="2">
    <location>
        <begin position="907"/>
        <end position="976"/>
    </location>
</feature>
<dbReference type="SUPFAM" id="SSF52540">
    <property type="entry name" value="P-loop containing nucleoside triphosphate hydrolases"/>
    <property type="match status" value="2"/>
</dbReference>
<dbReference type="Pfam" id="PF02463">
    <property type="entry name" value="SMC_N"/>
    <property type="match status" value="2"/>
</dbReference>
<dbReference type="InterPro" id="IPR027417">
    <property type="entry name" value="P-loop_NTPase"/>
</dbReference>
<proteinExistence type="predicted"/>
<feature type="coiled-coil region" evidence="2">
    <location>
        <begin position="1644"/>
        <end position="1675"/>
    </location>
</feature>
<evidence type="ECO:0000313" key="5">
    <source>
        <dbReference type="EMBL" id="KAF4663472.1"/>
    </source>
</evidence>
<name>A0A7J6LVX7_PEROL</name>
<feature type="compositionally biased region" description="Basic and acidic residues" evidence="3">
    <location>
        <begin position="293"/>
        <end position="303"/>
    </location>
</feature>
<dbReference type="OrthoDB" id="431497at2759"/>
<feature type="coiled-coil region" evidence="2">
    <location>
        <begin position="2071"/>
        <end position="2134"/>
    </location>
</feature>
<gene>
    <name evidence="5" type="ORF">FOZ61_001636</name>
</gene>
<dbReference type="Proteomes" id="UP000570595">
    <property type="component" value="Unassembled WGS sequence"/>
</dbReference>
<protein>
    <recommendedName>
        <fullName evidence="4">SMC hinge domain-containing protein</fullName>
    </recommendedName>
</protein>